<name>A0ABU8HEM6_9BACI</name>
<dbReference type="EMBL" id="JBBAXC010000009">
    <property type="protein sequence ID" value="MEI5907824.1"/>
    <property type="molecule type" value="Genomic_DNA"/>
</dbReference>
<dbReference type="Gene3D" id="3.90.640.20">
    <property type="entry name" value="Heat-shock cognate protein, ATPase"/>
    <property type="match status" value="1"/>
</dbReference>
<evidence type="ECO:0000313" key="5">
    <source>
        <dbReference type="EMBL" id="MEI5907824.1"/>
    </source>
</evidence>
<keyword evidence="3" id="KW-0175">Coiled coil</keyword>
<keyword evidence="6" id="KW-1185">Reference proteome</keyword>
<evidence type="ECO:0000256" key="2">
    <source>
        <dbReference type="ARBA" id="ARBA00022801"/>
    </source>
</evidence>
<proteinExistence type="predicted"/>
<dbReference type="InterPro" id="IPR011330">
    <property type="entry name" value="Glyco_hydro/deAcase_b/a-brl"/>
</dbReference>
<dbReference type="InterPro" id="IPR037126">
    <property type="entry name" value="PdaC/RsiV-like_sf"/>
</dbReference>
<gene>
    <name evidence="5" type="ORF">WAK64_12245</name>
</gene>
<dbReference type="Pfam" id="PF01522">
    <property type="entry name" value="Polysacc_deac_1"/>
    <property type="match status" value="1"/>
</dbReference>
<evidence type="ECO:0000256" key="3">
    <source>
        <dbReference type="SAM" id="Coils"/>
    </source>
</evidence>
<dbReference type="CDD" id="cd10954">
    <property type="entry name" value="CE4_CtAXE_like"/>
    <property type="match status" value="1"/>
</dbReference>
<protein>
    <submittedName>
        <fullName evidence="5">Polysaccharide deacetylase family protein</fullName>
    </submittedName>
</protein>
<dbReference type="SUPFAM" id="SSF88713">
    <property type="entry name" value="Glycoside hydrolase/deacetylase"/>
    <property type="match status" value="1"/>
</dbReference>
<dbReference type="RefSeq" id="WP_336587262.1">
    <property type="nucleotide sequence ID" value="NZ_JBBAXC010000009.1"/>
</dbReference>
<feature type="coiled-coil region" evidence="3">
    <location>
        <begin position="157"/>
        <end position="187"/>
    </location>
</feature>
<dbReference type="Proteomes" id="UP001312865">
    <property type="component" value="Unassembled WGS sequence"/>
</dbReference>
<dbReference type="PANTHER" id="PTHR10587">
    <property type="entry name" value="GLYCOSYL TRANSFERASE-RELATED"/>
    <property type="match status" value="1"/>
</dbReference>
<keyword evidence="2" id="KW-0378">Hydrolase</keyword>
<accession>A0ABU8HEM6</accession>
<dbReference type="Gene3D" id="3.30.565.40">
    <property type="entry name" value="Fervidobacterium nodosum Rt17-B1 like"/>
    <property type="match status" value="1"/>
</dbReference>
<sequence length="460" mass="52446">MIKSLRWPLWLLIMALFSGVLFLVNQLLSSGTYAEEKVERKDWSKYPGLALETRTKKTEYYTFSISLPMLDNKEMNKIIQKWAAEKKEFFLSKVEENKDQIHKDNPASLSIEVDTIQLDDEMYSLVFSSHLDSGGANGKQYKKTFNINVSTHDIIGLDDVIKDKESIEEMRKLVQNEMEKNKDLFAKVDKNLLEKSLANPQDWKWSMDSDQFHVYFDESEISKGDLGSVTVDISMDEVEPLLQLQTEGEQEKIIPLDPNGKYVALTFDDGPNKNVTPQVLQILKEFDAKATFFMLGIQVERYPELARKVANEGHEVANHGYDHHDLTQLNKQQIKSQIVKTKELIKEVTGQVPSLLRPPYGAFDHKVEAIASLTSSPLVLWSVDSLDWKRKGSQTVSNIVQQETNPNSIILLHDIHSTSAEALPTILSKLKEDGYQFVTVSQLLTLEEFDMDNPVYGAVR</sequence>
<evidence type="ECO:0000259" key="4">
    <source>
        <dbReference type="PROSITE" id="PS51677"/>
    </source>
</evidence>
<evidence type="ECO:0000313" key="6">
    <source>
        <dbReference type="Proteomes" id="UP001312865"/>
    </source>
</evidence>
<dbReference type="InterPro" id="IPR002509">
    <property type="entry name" value="NODB_dom"/>
</dbReference>
<feature type="domain" description="NodB homology" evidence="4">
    <location>
        <begin position="261"/>
        <end position="438"/>
    </location>
</feature>
<dbReference type="PANTHER" id="PTHR10587:SF133">
    <property type="entry name" value="CHITIN DEACETYLASE 1-RELATED"/>
    <property type="match status" value="1"/>
</dbReference>
<dbReference type="PROSITE" id="PS51677">
    <property type="entry name" value="NODB"/>
    <property type="match status" value="1"/>
</dbReference>
<keyword evidence="1" id="KW-0479">Metal-binding</keyword>
<evidence type="ECO:0000256" key="1">
    <source>
        <dbReference type="ARBA" id="ARBA00022723"/>
    </source>
</evidence>
<reference evidence="5 6" key="1">
    <citation type="journal article" date="2018" name="J. Microbiol.">
        <title>Bacillus spongiae sp. nov., isolated from sponge of Jeju Island.</title>
        <authorList>
            <person name="Lee G.E."/>
            <person name="Im W.T."/>
            <person name="Park J.S."/>
        </authorList>
    </citation>
    <scope>NUCLEOTIDE SEQUENCE [LARGE SCALE GENOMIC DNA]</scope>
    <source>
        <strain evidence="5 6">135PIL107-10</strain>
    </source>
</reference>
<dbReference type="InterPro" id="IPR050248">
    <property type="entry name" value="Polysacc_deacetylase_ArnD"/>
</dbReference>
<organism evidence="5 6">
    <name type="scientific">Bacillus spongiae</name>
    <dbReference type="NCBI Taxonomy" id="2683610"/>
    <lineage>
        <taxon>Bacteria</taxon>
        <taxon>Bacillati</taxon>
        <taxon>Bacillota</taxon>
        <taxon>Bacilli</taxon>
        <taxon>Bacillales</taxon>
        <taxon>Bacillaceae</taxon>
        <taxon>Bacillus</taxon>
    </lineage>
</organism>
<dbReference type="Gene3D" id="3.20.20.370">
    <property type="entry name" value="Glycoside hydrolase/deacetylase"/>
    <property type="match status" value="1"/>
</dbReference>
<comment type="caution">
    <text evidence="5">The sequence shown here is derived from an EMBL/GenBank/DDBJ whole genome shotgun (WGS) entry which is preliminary data.</text>
</comment>